<dbReference type="EMBL" id="JAAZNL010000004">
    <property type="protein sequence ID" value="NMB69646.1"/>
    <property type="molecule type" value="Genomic_DNA"/>
</dbReference>
<comment type="caution">
    <text evidence="4">The sequence shown here is derived from an EMBL/GenBank/DDBJ whole genome shotgun (WGS) entry which is preliminary data.</text>
</comment>
<dbReference type="Pfam" id="PF00534">
    <property type="entry name" value="Glycos_transf_1"/>
    <property type="match status" value="1"/>
</dbReference>
<dbReference type="CDD" id="cd03801">
    <property type="entry name" value="GT4_PimA-like"/>
    <property type="match status" value="1"/>
</dbReference>
<protein>
    <submittedName>
        <fullName evidence="4">Glycosyltransferase</fullName>
    </submittedName>
</protein>
<dbReference type="GO" id="GO:0016757">
    <property type="term" value="F:glycosyltransferase activity"/>
    <property type="evidence" value="ECO:0007669"/>
    <property type="project" value="InterPro"/>
</dbReference>
<organism evidence="4 5">
    <name type="scientific">candidate division WWE3 bacterium</name>
    <dbReference type="NCBI Taxonomy" id="2053526"/>
    <lineage>
        <taxon>Bacteria</taxon>
        <taxon>Katanobacteria</taxon>
    </lineage>
</organism>
<feature type="domain" description="Glycosyltransferase subfamily 4-like N-terminal" evidence="3">
    <location>
        <begin position="26"/>
        <end position="184"/>
    </location>
</feature>
<evidence type="ECO:0000256" key="1">
    <source>
        <dbReference type="ARBA" id="ARBA00022679"/>
    </source>
</evidence>
<gene>
    <name evidence="4" type="ORF">GYA27_00380</name>
</gene>
<dbReference type="AlphaFoldDB" id="A0A7X9DJN3"/>
<dbReference type="Proteomes" id="UP000526033">
    <property type="component" value="Unassembled WGS sequence"/>
</dbReference>
<dbReference type="InterPro" id="IPR028098">
    <property type="entry name" value="Glyco_trans_4-like_N"/>
</dbReference>
<dbReference type="SUPFAM" id="SSF53756">
    <property type="entry name" value="UDP-Glycosyltransferase/glycogen phosphorylase"/>
    <property type="match status" value="1"/>
</dbReference>
<accession>A0A7X9DJN3</accession>
<evidence type="ECO:0000313" key="5">
    <source>
        <dbReference type="Proteomes" id="UP000526033"/>
    </source>
</evidence>
<evidence type="ECO:0000259" key="3">
    <source>
        <dbReference type="Pfam" id="PF13439"/>
    </source>
</evidence>
<reference evidence="4 5" key="1">
    <citation type="journal article" date="2020" name="Biotechnol. Biofuels">
        <title>New insights from the biogas microbiome by comprehensive genome-resolved metagenomics of nearly 1600 species originating from multiple anaerobic digesters.</title>
        <authorList>
            <person name="Campanaro S."/>
            <person name="Treu L."/>
            <person name="Rodriguez-R L.M."/>
            <person name="Kovalovszki A."/>
            <person name="Ziels R.M."/>
            <person name="Maus I."/>
            <person name="Zhu X."/>
            <person name="Kougias P.G."/>
            <person name="Basile A."/>
            <person name="Luo G."/>
            <person name="Schluter A."/>
            <person name="Konstantinidis K.T."/>
            <person name="Angelidaki I."/>
        </authorList>
    </citation>
    <scope>NUCLEOTIDE SEQUENCE [LARGE SCALE GENOMIC DNA]</scope>
    <source>
        <strain evidence="4">AS27yjCOA_165</strain>
    </source>
</reference>
<dbReference type="PANTHER" id="PTHR46401:SF2">
    <property type="entry name" value="GLYCOSYLTRANSFERASE WBBK-RELATED"/>
    <property type="match status" value="1"/>
</dbReference>
<evidence type="ECO:0000313" key="4">
    <source>
        <dbReference type="EMBL" id="NMB69646.1"/>
    </source>
</evidence>
<dbReference type="Gene3D" id="3.40.50.2000">
    <property type="entry name" value="Glycogen Phosphorylase B"/>
    <property type="match status" value="2"/>
</dbReference>
<sequence length="386" mass="44279">MNKIDYVVYIHRLYDSGRPKLGGLDYLIEHLLANGKRVLVVESPLYPRQYSTIVVTYREGTDIQKLYDFDLRFSNDAFVWLVGILIDFYVAARYKTKNAYVLSSDPLSSFPAIVLRKAGLFRFHYYHCTDYSETRFKNKFLNQLYRWLLSLSMRNADLVGAVSKRILDQAREYNPKNITYIPNSPDFESYANYRVAVTDRNKKMLVLTCAGIIQRYNVLETIRILAEVLKSISGVKLTIIGSTDLDKDYYSKVLSEIVKLELQDSVIFTGYVSREANCEIIARSYIGIALYDPVDSYSKYADPLKIREYAALGIPCVSDLVTSASEEMAENKAGYAVSDYKDAVVKIVTLLQDNETYIKFSENALKWAMALDKQRILKKLIDTYLA</sequence>
<dbReference type="InterPro" id="IPR001296">
    <property type="entry name" value="Glyco_trans_1"/>
</dbReference>
<dbReference type="GO" id="GO:0009103">
    <property type="term" value="P:lipopolysaccharide biosynthetic process"/>
    <property type="evidence" value="ECO:0007669"/>
    <property type="project" value="TreeGrafter"/>
</dbReference>
<feature type="domain" description="Glycosyl transferase family 1" evidence="2">
    <location>
        <begin position="199"/>
        <end position="367"/>
    </location>
</feature>
<dbReference type="PANTHER" id="PTHR46401">
    <property type="entry name" value="GLYCOSYLTRANSFERASE WBBK-RELATED"/>
    <property type="match status" value="1"/>
</dbReference>
<proteinExistence type="predicted"/>
<evidence type="ECO:0000259" key="2">
    <source>
        <dbReference type="Pfam" id="PF00534"/>
    </source>
</evidence>
<name>A0A7X9DJN3_UNCKA</name>
<dbReference type="Pfam" id="PF13439">
    <property type="entry name" value="Glyco_transf_4"/>
    <property type="match status" value="1"/>
</dbReference>
<keyword evidence="1 4" id="KW-0808">Transferase</keyword>